<evidence type="ECO:0000313" key="2">
    <source>
        <dbReference type="EMBL" id="JAG61976.1"/>
    </source>
</evidence>
<protein>
    <submittedName>
        <fullName evidence="2">Uncharacterized protein</fullName>
    </submittedName>
</protein>
<name>A0A0K8T998_LYGHE</name>
<organism evidence="2">
    <name type="scientific">Lygus hesperus</name>
    <name type="common">Western plant bug</name>
    <dbReference type="NCBI Taxonomy" id="30085"/>
    <lineage>
        <taxon>Eukaryota</taxon>
        <taxon>Metazoa</taxon>
        <taxon>Ecdysozoa</taxon>
        <taxon>Arthropoda</taxon>
        <taxon>Hexapoda</taxon>
        <taxon>Insecta</taxon>
        <taxon>Pterygota</taxon>
        <taxon>Neoptera</taxon>
        <taxon>Paraneoptera</taxon>
        <taxon>Hemiptera</taxon>
        <taxon>Heteroptera</taxon>
        <taxon>Panheteroptera</taxon>
        <taxon>Cimicomorpha</taxon>
        <taxon>Miridae</taxon>
        <taxon>Mirini</taxon>
        <taxon>Lygus</taxon>
    </lineage>
</organism>
<reference evidence="2" key="1">
    <citation type="submission" date="2014-09" db="EMBL/GenBank/DDBJ databases">
        <authorList>
            <person name="Magalhaes I.L.F."/>
            <person name="Oliveira U."/>
            <person name="Santos F.R."/>
            <person name="Vidigal T.H.D.A."/>
            <person name="Brescovit A.D."/>
            <person name="Santos A.J."/>
        </authorList>
    </citation>
    <scope>NUCLEOTIDE SEQUENCE</scope>
</reference>
<sequence>MATFKTPKDDPNCSGCLISFFSGITTPMHSIAKRAVPKNCGKPPTAERLPRRQRGQILEHVIDDDSIADDRRCCADGRKRSQVFEISNTIEERQRHPQHEHVPPHIQAVERVLVIVNNCFEVGSHEDNVYGGCTKKSEKEE</sequence>
<evidence type="ECO:0000256" key="1">
    <source>
        <dbReference type="SAM" id="MobiDB-lite"/>
    </source>
</evidence>
<proteinExistence type="predicted"/>
<dbReference type="EMBL" id="GBRD01003845">
    <property type="protein sequence ID" value="JAG61976.1"/>
    <property type="molecule type" value="Transcribed_RNA"/>
</dbReference>
<dbReference type="AlphaFoldDB" id="A0A0K8T998"/>
<accession>A0A0K8T998</accession>
<feature type="region of interest" description="Disordered" evidence="1">
    <location>
        <begin position="35"/>
        <end position="61"/>
    </location>
</feature>